<feature type="signal peptide" evidence="1">
    <location>
        <begin position="1"/>
        <end position="19"/>
    </location>
</feature>
<dbReference type="InterPro" id="IPR016186">
    <property type="entry name" value="C-type_lectin-like/link_sf"/>
</dbReference>
<proteinExistence type="predicted"/>
<dbReference type="Proteomes" id="UP000770661">
    <property type="component" value="Unassembled WGS sequence"/>
</dbReference>
<comment type="caution">
    <text evidence="3">The sequence shown here is derived from an EMBL/GenBank/DDBJ whole genome shotgun (WGS) entry which is preliminary data.</text>
</comment>
<gene>
    <name evidence="3" type="primary">PLCL_1</name>
    <name evidence="3" type="ORF">GWK47_006157</name>
</gene>
<dbReference type="OrthoDB" id="441660at2759"/>
<organism evidence="3 4">
    <name type="scientific">Chionoecetes opilio</name>
    <name type="common">Atlantic snow crab</name>
    <name type="synonym">Cancer opilio</name>
    <dbReference type="NCBI Taxonomy" id="41210"/>
    <lineage>
        <taxon>Eukaryota</taxon>
        <taxon>Metazoa</taxon>
        <taxon>Ecdysozoa</taxon>
        <taxon>Arthropoda</taxon>
        <taxon>Crustacea</taxon>
        <taxon>Multicrustacea</taxon>
        <taxon>Malacostraca</taxon>
        <taxon>Eumalacostraca</taxon>
        <taxon>Eucarida</taxon>
        <taxon>Decapoda</taxon>
        <taxon>Pleocyemata</taxon>
        <taxon>Brachyura</taxon>
        <taxon>Eubrachyura</taxon>
        <taxon>Majoidea</taxon>
        <taxon>Majidae</taxon>
        <taxon>Chionoecetes</taxon>
    </lineage>
</organism>
<sequence>MKASLVVLLLAAAVCLTQARRFRSDGCPEPYDRLDETRCILADSFVSRTMNDSLAFCKTHSGHLLYIEDCVDQTLVLDYIHSEVGLAGKVYWVAASDNAEEGTWVWEHSKKPVPMGNPLWHYNQPSASTSNNCIQIHPTYDYRFLDANCNSKHMAICLRAV</sequence>
<evidence type="ECO:0000256" key="1">
    <source>
        <dbReference type="SAM" id="SignalP"/>
    </source>
</evidence>
<dbReference type="Gene3D" id="3.10.100.10">
    <property type="entry name" value="Mannose-Binding Protein A, subunit A"/>
    <property type="match status" value="1"/>
</dbReference>
<evidence type="ECO:0000313" key="3">
    <source>
        <dbReference type="EMBL" id="KAG0721933.1"/>
    </source>
</evidence>
<dbReference type="SMART" id="SM00034">
    <property type="entry name" value="CLECT"/>
    <property type="match status" value="1"/>
</dbReference>
<evidence type="ECO:0000259" key="2">
    <source>
        <dbReference type="PROSITE" id="PS50041"/>
    </source>
</evidence>
<feature type="domain" description="C-type lectin" evidence="2">
    <location>
        <begin position="35"/>
        <end position="158"/>
    </location>
</feature>
<keyword evidence="1" id="KW-0732">Signal</keyword>
<dbReference type="EMBL" id="JACEEZ010010270">
    <property type="protein sequence ID" value="KAG0721933.1"/>
    <property type="molecule type" value="Genomic_DNA"/>
</dbReference>
<dbReference type="InterPro" id="IPR016187">
    <property type="entry name" value="CTDL_fold"/>
</dbReference>
<dbReference type="Pfam" id="PF00059">
    <property type="entry name" value="Lectin_C"/>
    <property type="match status" value="1"/>
</dbReference>
<dbReference type="SUPFAM" id="SSF56436">
    <property type="entry name" value="C-type lectin-like"/>
    <property type="match status" value="1"/>
</dbReference>
<reference evidence="3" key="1">
    <citation type="submission" date="2020-07" db="EMBL/GenBank/DDBJ databases">
        <title>The High-quality genome of the commercially important snow crab, Chionoecetes opilio.</title>
        <authorList>
            <person name="Jeong J.-H."/>
            <person name="Ryu S."/>
        </authorList>
    </citation>
    <scope>NUCLEOTIDE SEQUENCE</scope>
    <source>
        <strain evidence="3">MADBK_172401_WGS</strain>
        <tissue evidence="3">Digestive gland</tissue>
    </source>
</reference>
<dbReference type="CDD" id="cd00037">
    <property type="entry name" value="CLECT"/>
    <property type="match status" value="1"/>
</dbReference>
<keyword evidence="4" id="KW-1185">Reference proteome</keyword>
<accession>A0A8J4Y868</accession>
<feature type="chain" id="PRO_5035214894" evidence="1">
    <location>
        <begin position="20"/>
        <end position="161"/>
    </location>
</feature>
<dbReference type="AlphaFoldDB" id="A0A8J4Y868"/>
<name>A0A8J4Y868_CHIOP</name>
<dbReference type="PROSITE" id="PS50041">
    <property type="entry name" value="C_TYPE_LECTIN_2"/>
    <property type="match status" value="1"/>
</dbReference>
<dbReference type="InterPro" id="IPR001304">
    <property type="entry name" value="C-type_lectin-like"/>
</dbReference>
<evidence type="ECO:0000313" key="4">
    <source>
        <dbReference type="Proteomes" id="UP000770661"/>
    </source>
</evidence>
<protein>
    <submittedName>
        <fullName evidence="3">Perlucin-like protein</fullName>
    </submittedName>
</protein>